<organism evidence="1">
    <name type="scientific">Arundo donax</name>
    <name type="common">Giant reed</name>
    <name type="synonym">Donax arundinaceus</name>
    <dbReference type="NCBI Taxonomy" id="35708"/>
    <lineage>
        <taxon>Eukaryota</taxon>
        <taxon>Viridiplantae</taxon>
        <taxon>Streptophyta</taxon>
        <taxon>Embryophyta</taxon>
        <taxon>Tracheophyta</taxon>
        <taxon>Spermatophyta</taxon>
        <taxon>Magnoliopsida</taxon>
        <taxon>Liliopsida</taxon>
        <taxon>Poales</taxon>
        <taxon>Poaceae</taxon>
        <taxon>PACMAD clade</taxon>
        <taxon>Arundinoideae</taxon>
        <taxon>Arundineae</taxon>
        <taxon>Arundo</taxon>
    </lineage>
</organism>
<reference evidence="1" key="1">
    <citation type="submission" date="2014-09" db="EMBL/GenBank/DDBJ databases">
        <authorList>
            <person name="Magalhaes I.L.F."/>
            <person name="Oliveira U."/>
            <person name="Santos F.R."/>
            <person name="Vidigal T.H.D.A."/>
            <person name="Brescovit A.D."/>
            <person name="Santos A.J."/>
        </authorList>
    </citation>
    <scope>NUCLEOTIDE SEQUENCE</scope>
    <source>
        <tissue evidence="1">Shoot tissue taken approximately 20 cm above the soil surface</tissue>
    </source>
</reference>
<protein>
    <submittedName>
        <fullName evidence="1">Uncharacterized protein</fullName>
    </submittedName>
</protein>
<reference evidence="1" key="2">
    <citation type="journal article" date="2015" name="Data Brief">
        <title>Shoot transcriptome of the giant reed, Arundo donax.</title>
        <authorList>
            <person name="Barrero R.A."/>
            <person name="Guerrero F.D."/>
            <person name="Moolhuijzen P."/>
            <person name="Goolsby J.A."/>
            <person name="Tidwell J."/>
            <person name="Bellgard S.E."/>
            <person name="Bellgard M.I."/>
        </authorList>
    </citation>
    <scope>NUCLEOTIDE SEQUENCE</scope>
    <source>
        <tissue evidence="1">Shoot tissue taken approximately 20 cm above the soil surface</tissue>
    </source>
</reference>
<name>A0A0A9CZI7_ARUDO</name>
<sequence>MSITHNRSKLRYTFQNDLCSTKPVLPMRPGFPGSIKKLLDGDSGHWSRLKTRRLQKYSFTSS</sequence>
<evidence type="ECO:0000313" key="1">
    <source>
        <dbReference type="EMBL" id="JAD81724.1"/>
    </source>
</evidence>
<proteinExistence type="predicted"/>
<accession>A0A0A9CZI7</accession>
<dbReference type="EMBL" id="GBRH01216171">
    <property type="protein sequence ID" value="JAD81724.1"/>
    <property type="molecule type" value="Transcribed_RNA"/>
</dbReference>
<dbReference type="AlphaFoldDB" id="A0A0A9CZI7"/>